<comment type="caution">
    <text evidence="1">The sequence shown here is derived from an EMBL/GenBank/DDBJ whole genome shotgun (WGS) entry which is preliminary data.</text>
</comment>
<gene>
    <name evidence="1" type="ORF">HMN09_00482600</name>
</gene>
<evidence type="ECO:0000313" key="1">
    <source>
        <dbReference type="EMBL" id="KAF7317454.1"/>
    </source>
</evidence>
<dbReference type="Proteomes" id="UP000613580">
    <property type="component" value="Unassembled WGS sequence"/>
</dbReference>
<sequence length="116" mass="12689">MKFTYGGKQYPCALVHWFSAHGDVVHLDAMLRAVHLVGVAGKEFLPPDAKDLDYYDSLDAFNAFYVNKLSQPLSGIQSASPSAKCTKWDTPSDIFLWQKSHSVDNPTQANAAACPG</sequence>
<name>A0A8H6WM67_MYCCL</name>
<keyword evidence="2" id="KW-1185">Reference proteome</keyword>
<proteinExistence type="predicted"/>
<accession>A0A8H6WM67</accession>
<dbReference type="OrthoDB" id="3187773at2759"/>
<protein>
    <submittedName>
        <fullName evidence="1">Uncharacterized protein</fullName>
    </submittedName>
</protein>
<evidence type="ECO:0000313" key="2">
    <source>
        <dbReference type="Proteomes" id="UP000613580"/>
    </source>
</evidence>
<organism evidence="1 2">
    <name type="scientific">Mycena chlorophos</name>
    <name type="common">Agaric fungus</name>
    <name type="synonym">Agaricus chlorophos</name>
    <dbReference type="NCBI Taxonomy" id="658473"/>
    <lineage>
        <taxon>Eukaryota</taxon>
        <taxon>Fungi</taxon>
        <taxon>Dikarya</taxon>
        <taxon>Basidiomycota</taxon>
        <taxon>Agaricomycotina</taxon>
        <taxon>Agaricomycetes</taxon>
        <taxon>Agaricomycetidae</taxon>
        <taxon>Agaricales</taxon>
        <taxon>Marasmiineae</taxon>
        <taxon>Mycenaceae</taxon>
        <taxon>Mycena</taxon>
    </lineage>
</organism>
<dbReference type="AlphaFoldDB" id="A0A8H6WM67"/>
<reference evidence="1" key="1">
    <citation type="submission" date="2020-05" db="EMBL/GenBank/DDBJ databases">
        <title>Mycena genomes resolve the evolution of fungal bioluminescence.</title>
        <authorList>
            <person name="Tsai I.J."/>
        </authorList>
    </citation>
    <scope>NUCLEOTIDE SEQUENCE</scope>
    <source>
        <strain evidence="1">110903Hualien_Pintung</strain>
    </source>
</reference>
<dbReference type="EMBL" id="JACAZE010000005">
    <property type="protein sequence ID" value="KAF7317454.1"/>
    <property type="molecule type" value="Genomic_DNA"/>
</dbReference>